<reference evidence="5" key="1">
    <citation type="submission" date="2023-08" db="EMBL/GenBank/DDBJ databases">
        <authorList>
            <person name="Audoor S."/>
            <person name="Bilcke G."/>
        </authorList>
    </citation>
    <scope>NUCLEOTIDE SEQUENCE</scope>
</reference>
<accession>A0AAD2FEU6</accession>
<evidence type="ECO:0000313" key="5">
    <source>
        <dbReference type="EMBL" id="CAJ1891516.1"/>
    </source>
</evidence>
<dbReference type="GO" id="GO:0003677">
    <property type="term" value="F:DNA binding"/>
    <property type="evidence" value="ECO:0007669"/>
    <property type="project" value="UniProtKB-KW"/>
</dbReference>
<feature type="region of interest" description="Disordered" evidence="4">
    <location>
        <begin position="217"/>
        <end position="245"/>
    </location>
</feature>
<evidence type="ECO:0000256" key="4">
    <source>
        <dbReference type="SAM" id="MobiDB-lite"/>
    </source>
</evidence>
<evidence type="ECO:0000256" key="1">
    <source>
        <dbReference type="ARBA" id="ARBA00005560"/>
    </source>
</evidence>
<dbReference type="GO" id="GO:0006352">
    <property type="term" value="P:DNA-templated transcription initiation"/>
    <property type="evidence" value="ECO:0007669"/>
    <property type="project" value="InterPro"/>
</dbReference>
<dbReference type="InterPro" id="IPR012295">
    <property type="entry name" value="TBP_dom_sf"/>
</dbReference>
<dbReference type="SUPFAM" id="SSF55945">
    <property type="entry name" value="TATA-box binding protein-like"/>
    <property type="match status" value="2"/>
</dbReference>
<dbReference type="Pfam" id="PF00352">
    <property type="entry name" value="TBP"/>
    <property type="match status" value="2"/>
</dbReference>
<evidence type="ECO:0008006" key="7">
    <source>
        <dbReference type="Google" id="ProtNLM"/>
    </source>
</evidence>
<dbReference type="AlphaFoldDB" id="A0AAD2FEU6"/>
<comment type="caution">
    <text evidence="5">The sequence shown here is derived from an EMBL/GenBank/DDBJ whole genome shotgun (WGS) entry which is preliminary data.</text>
</comment>
<evidence type="ECO:0000313" key="6">
    <source>
        <dbReference type="Proteomes" id="UP001295423"/>
    </source>
</evidence>
<dbReference type="PANTHER" id="PTHR10126">
    <property type="entry name" value="TATA-BOX BINDING PROTEIN"/>
    <property type="match status" value="1"/>
</dbReference>
<dbReference type="EMBL" id="CAKOGP040000001">
    <property type="protein sequence ID" value="CAJ1891516.1"/>
    <property type="molecule type" value="Genomic_DNA"/>
</dbReference>
<organism evidence="5 6">
    <name type="scientific">Cylindrotheca closterium</name>
    <dbReference type="NCBI Taxonomy" id="2856"/>
    <lineage>
        <taxon>Eukaryota</taxon>
        <taxon>Sar</taxon>
        <taxon>Stramenopiles</taxon>
        <taxon>Ochrophyta</taxon>
        <taxon>Bacillariophyta</taxon>
        <taxon>Bacillariophyceae</taxon>
        <taxon>Bacillariophycidae</taxon>
        <taxon>Bacillariales</taxon>
        <taxon>Bacillariaceae</taxon>
        <taxon>Cylindrotheca</taxon>
    </lineage>
</organism>
<keyword evidence="2" id="KW-0238">DNA-binding</keyword>
<evidence type="ECO:0000256" key="3">
    <source>
        <dbReference type="ARBA" id="ARBA00023163"/>
    </source>
</evidence>
<protein>
    <recommendedName>
        <fullName evidence="7">TATA-box-binding protein</fullName>
    </recommendedName>
</protein>
<keyword evidence="3" id="KW-0804">Transcription</keyword>
<feature type="region of interest" description="Disordered" evidence="4">
    <location>
        <begin position="1"/>
        <end position="20"/>
    </location>
</feature>
<feature type="compositionally biased region" description="Polar residues" evidence="4">
    <location>
        <begin position="217"/>
        <end position="233"/>
    </location>
</feature>
<evidence type="ECO:0000256" key="2">
    <source>
        <dbReference type="ARBA" id="ARBA00023125"/>
    </source>
</evidence>
<dbReference type="Gene3D" id="3.30.310.10">
    <property type="entry name" value="TATA-Binding Protein"/>
    <property type="match status" value="2"/>
</dbReference>
<comment type="similarity">
    <text evidence="1">Belongs to the TBP family.</text>
</comment>
<proteinExistence type="inferred from homology"/>
<sequence length="245" mass="27036">MAAIGDASIPPPSVNKYNPDSSTIEVPDGLGGVQNIQIQKMTATAHFGCPLDLKLIAFKCRYADFNPRRHGALTMRLTQLQTVGVMFASGKLIITEADSIAKAESACKEFRLVIEKIGFKPKEFGAMDFKIKNVMGTANVGFPIKLEELSYAHSDYTSYEPEVFPGLVYRMDRTEVVILVFSSGKIVLTGSRKRTDLKNAYTKFYPILMQFKAKYSTKGSAPTSNQGTPTPQDSSRDRDGDVVMR</sequence>
<dbReference type="CDD" id="cd00652">
    <property type="entry name" value="TBP_TLF"/>
    <property type="match status" value="1"/>
</dbReference>
<dbReference type="InterPro" id="IPR000814">
    <property type="entry name" value="TBP"/>
</dbReference>
<keyword evidence="6" id="KW-1185">Reference proteome</keyword>
<gene>
    <name evidence="5" type="ORF">CYCCA115_LOCUS72</name>
</gene>
<dbReference type="Proteomes" id="UP001295423">
    <property type="component" value="Unassembled WGS sequence"/>
</dbReference>
<dbReference type="PRINTS" id="PR00686">
    <property type="entry name" value="TIFACTORIID"/>
</dbReference>
<feature type="compositionally biased region" description="Basic and acidic residues" evidence="4">
    <location>
        <begin position="234"/>
        <end position="245"/>
    </location>
</feature>
<name>A0AAD2FEU6_9STRA</name>